<name>A0A380W681_AFIFE</name>
<keyword evidence="3" id="KW-0963">Cytoplasm</keyword>
<dbReference type="Pfam" id="PF01774">
    <property type="entry name" value="UreD"/>
    <property type="match status" value="1"/>
</dbReference>
<evidence type="ECO:0000256" key="3">
    <source>
        <dbReference type="HAMAP-Rule" id="MF_01384"/>
    </source>
</evidence>
<dbReference type="EMBL" id="UIGB01000001">
    <property type="protein sequence ID" value="SUU84089.1"/>
    <property type="molecule type" value="Genomic_DNA"/>
</dbReference>
<proteinExistence type="inferred from homology"/>
<evidence type="ECO:0000313" key="5">
    <source>
        <dbReference type="Proteomes" id="UP000254343"/>
    </source>
</evidence>
<dbReference type="AlphaFoldDB" id="A0A380W681"/>
<evidence type="ECO:0000256" key="1">
    <source>
        <dbReference type="ARBA" id="ARBA00007177"/>
    </source>
</evidence>
<dbReference type="PANTHER" id="PTHR33643:SF1">
    <property type="entry name" value="UREASE ACCESSORY PROTEIN D"/>
    <property type="match status" value="1"/>
</dbReference>
<gene>
    <name evidence="3 4" type="primary">ureD</name>
    <name evidence="4" type="ORF">NCTC12722_01272</name>
</gene>
<organism evidence="4 5">
    <name type="scientific">Afipia felis</name>
    <name type="common">Cat scratch disease bacillus</name>
    <dbReference type="NCBI Taxonomy" id="1035"/>
    <lineage>
        <taxon>Bacteria</taxon>
        <taxon>Pseudomonadati</taxon>
        <taxon>Pseudomonadota</taxon>
        <taxon>Alphaproteobacteria</taxon>
        <taxon>Hyphomicrobiales</taxon>
        <taxon>Nitrobacteraceae</taxon>
        <taxon>Afipia</taxon>
    </lineage>
</organism>
<accession>A0A380W681</accession>
<evidence type="ECO:0000256" key="2">
    <source>
        <dbReference type="ARBA" id="ARBA00023186"/>
    </source>
</evidence>
<comment type="function">
    <text evidence="3">Required for maturation of urease via the functional incorporation of the urease nickel metallocenter.</text>
</comment>
<dbReference type="InterPro" id="IPR002669">
    <property type="entry name" value="UreD"/>
</dbReference>
<evidence type="ECO:0000313" key="4">
    <source>
        <dbReference type="EMBL" id="SUU84089.1"/>
    </source>
</evidence>
<dbReference type="Proteomes" id="UP000254343">
    <property type="component" value="Unassembled WGS sequence"/>
</dbReference>
<sequence>MLICRNLRAYSSKLLRLLSAKVNSLVFVLQAIWGRAKLKPNPQAGVTEHRHLYNNRTGKECSLKANCWRAELELWLERHDGKTRLMRRRHVGPLAIQRPFHPESDGTAHVYLLHPPGGVAGGDSLEITCHVESGARAVLTTPGATKFYRSDHQSRQRTVINVGAGAVCEYLPQESIIYNGADTRVETRVMLADVDATYVGWDFFSFGRPASGERFADGSMQQRVEVSIGGRPVWFERLSLQGDSYLGRALFAFGGRPIIGTMVYVGPIAGNAAERTRAEFEEADGRVFSVSQLKQGVVCRYLGESMSEGKSLFARAWNVLRDAGQRKPAAMPRIWAT</sequence>
<keyword evidence="2 3" id="KW-0143">Chaperone</keyword>
<dbReference type="PANTHER" id="PTHR33643">
    <property type="entry name" value="UREASE ACCESSORY PROTEIN D"/>
    <property type="match status" value="1"/>
</dbReference>
<dbReference type="HAMAP" id="MF_01384">
    <property type="entry name" value="UreD"/>
    <property type="match status" value="1"/>
</dbReference>
<comment type="similarity">
    <text evidence="1 3">Belongs to the UreD family.</text>
</comment>
<comment type="subcellular location">
    <subcellularLocation>
        <location evidence="3">Cytoplasm</location>
    </subcellularLocation>
</comment>
<comment type="subunit">
    <text evidence="3">UreD, UreF and UreG form a complex that acts as a GTP-hydrolysis-dependent molecular chaperone, activating the urease apoprotein by helping to assemble the nickel containing metallocenter of UreC. The UreE protein probably delivers the nickel.</text>
</comment>
<protein>
    <recommendedName>
        <fullName evidence="3">Urease accessory protein UreD</fullName>
    </recommendedName>
</protein>
<dbReference type="GO" id="GO:0005737">
    <property type="term" value="C:cytoplasm"/>
    <property type="evidence" value="ECO:0007669"/>
    <property type="project" value="UniProtKB-SubCell"/>
</dbReference>
<keyword evidence="3" id="KW-0996">Nickel insertion</keyword>
<dbReference type="GO" id="GO:0016151">
    <property type="term" value="F:nickel cation binding"/>
    <property type="evidence" value="ECO:0007669"/>
    <property type="project" value="UniProtKB-UniRule"/>
</dbReference>
<reference evidence="4 5" key="1">
    <citation type="submission" date="2018-06" db="EMBL/GenBank/DDBJ databases">
        <authorList>
            <consortium name="Pathogen Informatics"/>
            <person name="Doyle S."/>
        </authorList>
    </citation>
    <scope>NUCLEOTIDE SEQUENCE [LARGE SCALE GENOMIC DNA]</scope>
    <source>
        <strain evidence="4 5">NCTC12722</strain>
    </source>
</reference>